<dbReference type="GO" id="GO:0046854">
    <property type="term" value="P:phosphatidylinositol phosphate biosynthetic process"/>
    <property type="evidence" value="ECO:0007669"/>
    <property type="project" value="InterPro"/>
</dbReference>
<evidence type="ECO:0000313" key="11">
    <source>
        <dbReference type="Proteomes" id="UP000031258"/>
    </source>
</evidence>
<dbReference type="CDD" id="cd01638">
    <property type="entry name" value="CysQ"/>
    <property type="match status" value="1"/>
</dbReference>
<dbReference type="GO" id="GO:0007165">
    <property type="term" value="P:signal transduction"/>
    <property type="evidence" value="ECO:0007669"/>
    <property type="project" value="TreeGrafter"/>
</dbReference>
<evidence type="ECO:0000256" key="3">
    <source>
        <dbReference type="ARBA" id="ARBA00022519"/>
    </source>
</evidence>
<dbReference type="GO" id="GO:0006020">
    <property type="term" value="P:inositol metabolic process"/>
    <property type="evidence" value="ECO:0007669"/>
    <property type="project" value="TreeGrafter"/>
</dbReference>
<dbReference type="InterPro" id="IPR006240">
    <property type="entry name" value="CysQ"/>
</dbReference>
<keyword evidence="3 8" id="KW-0997">Cell inner membrane</keyword>
<evidence type="ECO:0000256" key="5">
    <source>
        <dbReference type="ARBA" id="ARBA00022801"/>
    </source>
</evidence>
<evidence type="ECO:0000256" key="9">
    <source>
        <dbReference type="PIRSR" id="PIRSR600760-2"/>
    </source>
</evidence>
<comment type="catalytic activity">
    <reaction evidence="8">
        <text>adenosine 3',5'-bisphosphate + H2O = AMP + phosphate</text>
        <dbReference type="Rhea" id="RHEA:10040"/>
        <dbReference type="ChEBI" id="CHEBI:15377"/>
        <dbReference type="ChEBI" id="CHEBI:43474"/>
        <dbReference type="ChEBI" id="CHEBI:58343"/>
        <dbReference type="ChEBI" id="CHEBI:456215"/>
        <dbReference type="EC" id="3.1.3.7"/>
    </reaction>
</comment>
<feature type="binding site" evidence="8">
    <location>
        <position position="217"/>
    </location>
    <ligand>
        <name>substrate</name>
    </ligand>
</feature>
<dbReference type="NCBIfam" id="TIGR01331">
    <property type="entry name" value="bisphos_cysQ"/>
    <property type="match status" value="1"/>
</dbReference>
<comment type="subcellular location">
    <subcellularLocation>
        <location evidence="8">Cell inner membrane</location>
        <topology evidence="8">Peripheral membrane protein</topology>
        <orientation evidence="8">Cytoplasmic side</orientation>
    </subcellularLocation>
</comment>
<feature type="binding site" evidence="8">
    <location>
        <position position="69"/>
    </location>
    <ligand>
        <name>Mg(2+)</name>
        <dbReference type="ChEBI" id="CHEBI:18420"/>
        <label>1</label>
    </ligand>
</feature>
<dbReference type="Gene3D" id="3.40.190.80">
    <property type="match status" value="1"/>
</dbReference>
<keyword evidence="4 8" id="KW-0479">Metal-binding</keyword>
<comment type="function">
    <text evidence="8">Converts adenosine-3',5'-bisphosphate (PAP) to AMP.</text>
</comment>
<dbReference type="GO" id="GO:0008934">
    <property type="term" value="F:inositol monophosphate 1-phosphatase activity"/>
    <property type="evidence" value="ECO:0007669"/>
    <property type="project" value="TreeGrafter"/>
</dbReference>
<feature type="binding site" evidence="8">
    <location>
        <position position="217"/>
    </location>
    <ligand>
        <name>Mg(2+)</name>
        <dbReference type="ChEBI" id="CHEBI:18420"/>
        <label>2</label>
    </ligand>
</feature>
<feature type="binding site" evidence="9">
    <location>
        <position position="69"/>
    </location>
    <ligand>
        <name>Mg(2+)</name>
        <dbReference type="ChEBI" id="CHEBI:18420"/>
        <label>1</label>
        <note>catalytic</note>
    </ligand>
</feature>
<organism evidence="10 11">
    <name type="scientific">Candidatus Jidaibacter acanthamoebae</name>
    <dbReference type="NCBI Taxonomy" id="86105"/>
    <lineage>
        <taxon>Bacteria</taxon>
        <taxon>Pseudomonadati</taxon>
        <taxon>Pseudomonadota</taxon>
        <taxon>Alphaproteobacteria</taxon>
        <taxon>Rickettsiales</taxon>
        <taxon>Candidatus Midichloriaceae</taxon>
        <taxon>Candidatus Jidaibacter</taxon>
    </lineage>
</organism>
<feature type="binding site" evidence="8 9">
    <location>
        <position position="93"/>
    </location>
    <ligand>
        <name>Mg(2+)</name>
        <dbReference type="ChEBI" id="CHEBI:18420"/>
        <label>2</label>
    </ligand>
</feature>
<dbReference type="PROSITE" id="PS00629">
    <property type="entry name" value="IMP_1"/>
    <property type="match status" value="1"/>
</dbReference>
<dbReference type="PANTHER" id="PTHR20854">
    <property type="entry name" value="INOSITOL MONOPHOSPHATASE"/>
    <property type="match status" value="1"/>
</dbReference>
<dbReference type="GO" id="GO:0000287">
    <property type="term" value="F:magnesium ion binding"/>
    <property type="evidence" value="ECO:0007669"/>
    <property type="project" value="UniProtKB-UniRule"/>
</dbReference>
<feature type="binding site" evidence="9">
    <location>
        <position position="217"/>
    </location>
    <ligand>
        <name>Mg(2+)</name>
        <dbReference type="ChEBI" id="CHEBI:18420"/>
        <label>1</label>
        <note>catalytic</note>
    </ligand>
</feature>
<evidence type="ECO:0000256" key="1">
    <source>
        <dbReference type="ARBA" id="ARBA00005289"/>
    </source>
</evidence>
<dbReference type="GO" id="GO:0005886">
    <property type="term" value="C:plasma membrane"/>
    <property type="evidence" value="ECO:0007669"/>
    <property type="project" value="UniProtKB-SubCell"/>
</dbReference>
<feature type="binding site" evidence="8">
    <location>
        <position position="92"/>
    </location>
    <ligand>
        <name>Mg(2+)</name>
        <dbReference type="ChEBI" id="CHEBI:18420"/>
        <label>1</label>
    </ligand>
</feature>
<comment type="cofactor">
    <cofactor evidence="8 9">
        <name>Mg(2+)</name>
        <dbReference type="ChEBI" id="CHEBI:18420"/>
    </cofactor>
</comment>
<dbReference type="OrthoDB" id="9785695at2"/>
<evidence type="ECO:0000256" key="6">
    <source>
        <dbReference type="ARBA" id="ARBA00022842"/>
    </source>
</evidence>
<dbReference type="AlphaFoldDB" id="A0A0C1QLF4"/>
<name>A0A0C1QLF4_9RICK</name>
<feature type="binding site" evidence="8">
    <location>
        <position position="69"/>
    </location>
    <ligand>
        <name>substrate</name>
    </ligand>
</feature>
<protein>
    <recommendedName>
        <fullName evidence="8">3'(2'),5'-bisphosphate nucleotidase CysQ</fullName>
        <ecNumber evidence="8">3.1.3.7</ecNumber>
    </recommendedName>
    <alternativeName>
        <fullName evidence="8">3'(2'),5-bisphosphonucleoside 3'(2')-phosphohydrolase</fullName>
    </alternativeName>
    <alternativeName>
        <fullName evidence="8">3'-phosphoadenosine 5'-phosphate phosphatase</fullName>
        <shortName evidence="8">PAP phosphatase</shortName>
    </alternativeName>
</protein>
<reference evidence="10 11" key="1">
    <citation type="submission" date="2014-11" db="EMBL/GenBank/DDBJ databases">
        <title>A Rickettsiales Symbiont of Amoebae With Ancient Features.</title>
        <authorList>
            <person name="Schulz F."/>
            <person name="Martijn J."/>
            <person name="Wascher F."/>
            <person name="Kostanjsek R."/>
            <person name="Ettema T.J."/>
            <person name="Horn M."/>
        </authorList>
    </citation>
    <scope>NUCLEOTIDE SEQUENCE [LARGE SCALE GENOMIC DNA]</scope>
    <source>
        <strain evidence="10 11">UWC36</strain>
    </source>
</reference>
<dbReference type="PROSITE" id="PS00630">
    <property type="entry name" value="IMP_2"/>
    <property type="match status" value="1"/>
</dbReference>
<evidence type="ECO:0000256" key="2">
    <source>
        <dbReference type="ARBA" id="ARBA00022475"/>
    </source>
</evidence>
<evidence type="ECO:0000256" key="7">
    <source>
        <dbReference type="ARBA" id="ARBA00023136"/>
    </source>
</evidence>
<keyword evidence="2 8" id="KW-1003">Cell membrane</keyword>
<feature type="binding site" evidence="8 9">
    <location>
        <position position="90"/>
    </location>
    <ligand>
        <name>Mg(2+)</name>
        <dbReference type="ChEBI" id="CHEBI:18420"/>
        <label>2</label>
    </ligand>
</feature>
<dbReference type="EC" id="3.1.3.7" evidence="8"/>
<dbReference type="PRINTS" id="PR00377">
    <property type="entry name" value="IMPHPHTASES"/>
</dbReference>
<comment type="caution">
    <text evidence="10">The sequence shown here is derived from an EMBL/GenBank/DDBJ whole genome shotgun (WGS) entry which is preliminary data.</text>
</comment>
<dbReference type="Gene3D" id="3.30.540.10">
    <property type="entry name" value="Fructose-1,6-Bisphosphatase, subunit A, domain 1"/>
    <property type="match status" value="1"/>
</dbReference>
<dbReference type="EMBL" id="JSWE01000124">
    <property type="protein sequence ID" value="KIE04938.1"/>
    <property type="molecule type" value="Genomic_DNA"/>
</dbReference>
<keyword evidence="7 8" id="KW-0472">Membrane</keyword>
<dbReference type="Pfam" id="PF00459">
    <property type="entry name" value="Inositol_P"/>
    <property type="match status" value="1"/>
</dbReference>
<dbReference type="InterPro" id="IPR000760">
    <property type="entry name" value="Inositol_monophosphatase-like"/>
</dbReference>
<keyword evidence="6 8" id="KW-0460">Magnesium</keyword>
<comment type="similarity">
    <text evidence="1 8">Belongs to the inositol monophosphatase superfamily. CysQ family.</text>
</comment>
<keyword evidence="11" id="KW-1185">Reference proteome</keyword>
<dbReference type="STRING" id="86105.NF27_EY00340"/>
<dbReference type="PATRIC" id="fig|86105.3.peg.1102"/>
<dbReference type="RefSeq" id="WP_053332622.1">
    <property type="nucleotide sequence ID" value="NZ_JSWE01000124.1"/>
</dbReference>
<feature type="binding site" evidence="9">
    <location>
        <position position="92"/>
    </location>
    <ligand>
        <name>Mg(2+)</name>
        <dbReference type="ChEBI" id="CHEBI:18420"/>
        <label>1</label>
        <note>catalytic</note>
    </ligand>
</feature>
<gene>
    <name evidence="8" type="primary">cysQ</name>
    <name evidence="10" type="ORF">NF27_EY00340</name>
</gene>
<sequence length="272" mass="30952">MLLKQNQIEKLIILVKEAGEQARKYYDFSDIRVQYKSDKSPVTIADRELSDLITAQLKQMFPHIPIISEEADLEHNMDILKENDTYWLIDPIDGTKSFIRKKGDFTINIALIKNKTSEFGIIYQPLKQALYYTGADKKAYKEYNGITTQIKVNRNIKNDKALNIVIPTRNLGEDALNFIASLNVTSSDQVSSSFKFCLVAEGIYDMYSNFSRINTWDIAAGHAILTCAGGLIFDRKGNILTYNKNSLRCPNFVAFSSHIGEAYIRRKLAELL</sequence>
<feature type="binding site" evidence="8">
    <location>
        <position position="90"/>
    </location>
    <ligand>
        <name>Mg(2+)</name>
        <dbReference type="ChEBI" id="CHEBI:18420"/>
        <label>1</label>
    </ligand>
</feature>
<dbReference type="InterPro" id="IPR020583">
    <property type="entry name" value="Inositol_monoP_metal-BS"/>
</dbReference>
<dbReference type="SUPFAM" id="SSF56655">
    <property type="entry name" value="Carbohydrate phosphatase"/>
    <property type="match status" value="1"/>
</dbReference>
<evidence type="ECO:0000313" key="10">
    <source>
        <dbReference type="EMBL" id="KIE04938.1"/>
    </source>
</evidence>
<dbReference type="Proteomes" id="UP000031258">
    <property type="component" value="Unassembled WGS sequence"/>
</dbReference>
<evidence type="ECO:0000256" key="8">
    <source>
        <dbReference type="HAMAP-Rule" id="MF_02095"/>
    </source>
</evidence>
<feature type="binding site" evidence="8">
    <location>
        <begin position="92"/>
        <end position="95"/>
    </location>
    <ligand>
        <name>substrate</name>
    </ligand>
</feature>
<accession>A0A0C1QLF4</accession>
<dbReference type="HAMAP" id="MF_02095">
    <property type="entry name" value="CysQ"/>
    <property type="match status" value="1"/>
</dbReference>
<proteinExistence type="inferred from homology"/>
<dbReference type="InterPro" id="IPR020550">
    <property type="entry name" value="Inositol_monophosphatase_CS"/>
</dbReference>
<dbReference type="PANTHER" id="PTHR20854:SF4">
    <property type="entry name" value="INOSITOL-1-MONOPHOSPHATASE-RELATED"/>
    <property type="match status" value="1"/>
</dbReference>
<dbReference type="GO" id="GO:0008441">
    <property type="term" value="F:3'(2'),5'-bisphosphate nucleotidase activity"/>
    <property type="evidence" value="ECO:0007669"/>
    <property type="project" value="UniProtKB-UniRule"/>
</dbReference>
<evidence type="ECO:0000256" key="4">
    <source>
        <dbReference type="ARBA" id="ARBA00022723"/>
    </source>
</evidence>
<dbReference type="GO" id="GO:0006790">
    <property type="term" value="P:sulfur compound metabolic process"/>
    <property type="evidence" value="ECO:0007669"/>
    <property type="project" value="UniProtKB-UniRule"/>
</dbReference>
<keyword evidence="5 8" id="KW-0378">Hydrolase</keyword>